<dbReference type="Gene3D" id="3.30.2350.10">
    <property type="entry name" value="Pseudouridine synthase"/>
    <property type="match status" value="1"/>
</dbReference>
<evidence type="ECO:0000256" key="4">
    <source>
        <dbReference type="ARBA" id="ARBA00023235"/>
    </source>
</evidence>
<dbReference type="PANTHER" id="PTHR13767">
    <property type="entry name" value="TRNA-PSEUDOURIDINE SYNTHASE"/>
    <property type="match status" value="1"/>
</dbReference>
<feature type="active site" description="Nucleophile" evidence="5">
    <location>
        <position position="37"/>
    </location>
</feature>
<evidence type="ECO:0000259" key="6">
    <source>
        <dbReference type="Pfam" id="PF01509"/>
    </source>
</evidence>
<feature type="domain" description="tRNA pseudouridine synthase II TruB subfamily 1 C-terminal" evidence="7">
    <location>
        <begin position="229"/>
        <end position="278"/>
    </location>
</feature>
<keyword evidence="4 5" id="KW-0413">Isomerase</keyword>
<dbReference type="Pfam" id="PF01509">
    <property type="entry name" value="TruB_N"/>
    <property type="match status" value="1"/>
</dbReference>
<name>A0A9D1E734_9FIRM</name>
<sequence>MTGFINIDKEVGASSAREVAVIKRLTGQPCGHMGTLDPMAGGVLPIGIGNACRLFDFFLTKRKTYLATFKFGVDYDTLDTTGKLLSDDDVIPSEESILKALPLLIGEVMQVPPKYSAKNINGARGYALARAGVDFELAPKKVNIYDITLVSRRSCDEYDFRIECGGGTYVRSVCRDMAGLLGTHAAMSALIREKSGVFELKDAVKSSTLNKDNILSHIIPTDSVLPFEAVHLSGDQQKKLLNGLSVPTSLNDGTYKIYLEDGHFYGLGVADDCRLKVKTKLC</sequence>
<keyword evidence="3 5" id="KW-0819">tRNA processing</keyword>
<dbReference type="EMBL" id="DVHK01000093">
    <property type="protein sequence ID" value="HIR67304.1"/>
    <property type="molecule type" value="Genomic_DNA"/>
</dbReference>
<evidence type="ECO:0000313" key="8">
    <source>
        <dbReference type="EMBL" id="HIR67304.1"/>
    </source>
</evidence>
<dbReference type="InterPro" id="IPR020103">
    <property type="entry name" value="PsdUridine_synth_cat_dom_sf"/>
</dbReference>
<dbReference type="Pfam" id="PF09157">
    <property type="entry name" value="TruB-C_2"/>
    <property type="match status" value="1"/>
</dbReference>
<dbReference type="Proteomes" id="UP000823913">
    <property type="component" value="Unassembled WGS sequence"/>
</dbReference>
<reference evidence="8" key="1">
    <citation type="submission" date="2020-10" db="EMBL/GenBank/DDBJ databases">
        <authorList>
            <person name="Gilroy R."/>
        </authorList>
    </citation>
    <scope>NUCLEOTIDE SEQUENCE</scope>
    <source>
        <strain evidence="8">ChiW16-3235</strain>
    </source>
</reference>
<evidence type="ECO:0000256" key="2">
    <source>
        <dbReference type="ARBA" id="ARBA00005642"/>
    </source>
</evidence>
<accession>A0A9D1E734</accession>
<proteinExistence type="inferred from homology"/>
<evidence type="ECO:0000256" key="5">
    <source>
        <dbReference type="HAMAP-Rule" id="MF_01080"/>
    </source>
</evidence>
<comment type="similarity">
    <text evidence="2 5">Belongs to the pseudouridine synthase TruB family. Type 1 subfamily.</text>
</comment>
<evidence type="ECO:0000259" key="7">
    <source>
        <dbReference type="Pfam" id="PF09157"/>
    </source>
</evidence>
<dbReference type="SUPFAM" id="SSF55120">
    <property type="entry name" value="Pseudouridine synthase"/>
    <property type="match status" value="1"/>
</dbReference>
<feature type="domain" description="Pseudouridine synthase II N-terminal" evidence="6">
    <location>
        <begin position="29"/>
        <end position="170"/>
    </location>
</feature>
<reference evidence="8" key="2">
    <citation type="journal article" date="2021" name="PeerJ">
        <title>Extensive microbial diversity within the chicken gut microbiome revealed by metagenomics and culture.</title>
        <authorList>
            <person name="Gilroy R."/>
            <person name="Ravi A."/>
            <person name="Getino M."/>
            <person name="Pursley I."/>
            <person name="Horton D.L."/>
            <person name="Alikhan N.F."/>
            <person name="Baker D."/>
            <person name="Gharbi K."/>
            <person name="Hall N."/>
            <person name="Watson M."/>
            <person name="Adriaenssens E.M."/>
            <person name="Foster-Nyarko E."/>
            <person name="Jarju S."/>
            <person name="Secka A."/>
            <person name="Antonio M."/>
            <person name="Oren A."/>
            <person name="Chaudhuri R.R."/>
            <person name="La Ragione R."/>
            <person name="Hildebrand F."/>
            <person name="Pallen M.J."/>
        </authorList>
    </citation>
    <scope>NUCLEOTIDE SEQUENCE</scope>
    <source>
        <strain evidence="8">ChiW16-3235</strain>
    </source>
</reference>
<dbReference type="GO" id="GO:1990481">
    <property type="term" value="P:mRNA pseudouridine synthesis"/>
    <property type="evidence" value="ECO:0007669"/>
    <property type="project" value="TreeGrafter"/>
</dbReference>
<dbReference type="NCBIfam" id="TIGR00431">
    <property type="entry name" value="TruB"/>
    <property type="match status" value="1"/>
</dbReference>
<dbReference type="InterPro" id="IPR002501">
    <property type="entry name" value="PsdUridine_synth_N"/>
</dbReference>
<gene>
    <name evidence="5 8" type="primary">truB</name>
    <name evidence="8" type="ORF">IAB94_04595</name>
</gene>
<dbReference type="InterPro" id="IPR015240">
    <property type="entry name" value="tRNA_sdUridine_synth_fam1_C"/>
</dbReference>
<comment type="caution">
    <text evidence="8">The sequence shown here is derived from an EMBL/GenBank/DDBJ whole genome shotgun (WGS) entry which is preliminary data.</text>
</comment>
<evidence type="ECO:0000256" key="1">
    <source>
        <dbReference type="ARBA" id="ARBA00000385"/>
    </source>
</evidence>
<dbReference type="EC" id="5.4.99.25" evidence="5"/>
<dbReference type="AlphaFoldDB" id="A0A9D1E734"/>
<dbReference type="InterPro" id="IPR014780">
    <property type="entry name" value="tRNA_psdUridine_synth_TruB"/>
</dbReference>
<protein>
    <recommendedName>
        <fullName evidence="5">tRNA pseudouridine synthase B</fullName>
        <ecNumber evidence="5">5.4.99.25</ecNumber>
    </recommendedName>
    <alternativeName>
        <fullName evidence="5">tRNA pseudouridine(55) synthase</fullName>
        <shortName evidence="5">Psi55 synthase</shortName>
    </alternativeName>
    <alternativeName>
        <fullName evidence="5">tRNA pseudouridylate synthase</fullName>
    </alternativeName>
    <alternativeName>
        <fullName evidence="5">tRNA-uridine isomerase</fullName>
    </alternativeName>
</protein>
<comment type="function">
    <text evidence="5">Responsible for synthesis of pseudouridine from uracil-55 in the psi GC loop of transfer RNAs.</text>
</comment>
<evidence type="ECO:0000256" key="3">
    <source>
        <dbReference type="ARBA" id="ARBA00022694"/>
    </source>
</evidence>
<dbReference type="HAMAP" id="MF_01080">
    <property type="entry name" value="TruB_bact"/>
    <property type="match status" value="1"/>
</dbReference>
<dbReference type="GO" id="GO:0031119">
    <property type="term" value="P:tRNA pseudouridine synthesis"/>
    <property type="evidence" value="ECO:0007669"/>
    <property type="project" value="UniProtKB-UniRule"/>
</dbReference>
<dbReference type="GO" id="GO:0160148">
    <property type="term" value="F:tRNA pseudouridine(55) synthase activity"/>
    <property type="evidence" value="ECO:0007669"/>
    <property type="project" value="UniProtKB-EC"/>
</dbReference>
<evidence type="ECO:0000313" key="9">
    <source>
        <dbReference type="Proteomes" id="UP000823913"/>
    </source>
</evidence>
<dbReference type="PANTHER" id="PTHR13767:SF2">
    <property type="entry name" value="PSEUDOURIDYLATE SYNTHASE TRUB1"/>
    <property type="match status" value="1"/>
</dbReference>
<comment type="catalytic activity">
    <reaction evidence="1 5">
        <text>uridine(55) in tRNA = pseudouridine(55) in tRNA</text>
        <dbReference type="Rhea" id="RHEA:42532"/>
        <dbReference type="Rhea" id="RHEA-COMP:10101"/>
        <dbReference type="Rhea" id="RHEA-COMP:10102"/>
        <dbReference type="ChEBI" id="CHEBI:65314"/>
        <dbReference type="ChEBI" id="CHEBI:65315"/>
        <dbReference type="EC" id="5.4.99.25"/>
    </reaction>
</comment>
<dbReference type="GO" id="GO:0003723">
    <property type="term" value="F:RNA binding"/>
    <property type="evidence" value="ECO:0007669"/>
    <property type="project" value="InterPro"/>
</dbReference>
<organism evidence="8 9">
    <name type="scientific">Candidatus Coproplasma avicola</name>
    <dbReference type="NCBI Taxonomy" id="2840744"/>
    <lineage>
        <taxon>Bacteria</taxon>
        <taxon>Bacillati</taxon>
        <taxon>Bacillota</taxon>
        <taxon>Clostridia</taxon>
        <taxon>Eubacteriales</taxon>
        <taxon>Candidatus Coproplasma</taxon>
    </lineage>
</organism>